<dbReference type="SUPFAM" id="SSF54106">
    <property type="entry name" value="LysM domain"/>
    <property type="match status" value="2"/>
</dbReference>
<protein>
    <submittedName>
        <fullName evidence="3">Peptidoglycan-binding domain-containing protein, LysM family</fullName>
    </submittedName>
</protein>
<feature type="domain" description="LysM" evidence="2">
    <location>
        <begin position="98"/>
        <end position="142"/>
    </location>
</feature>
<reference evidence="3 4" key="1">
    <citation type="journal article" date="2012" name="PLoS ONE">
        <title>The purine-utilizing bacterium Clostridium acidurici 9a: a genome-guided metabolic reconsideration.</title>
        <authorList>
            <person name="Hartwich K."/>
            <person name="Poehlein A."/>
            <person name="Daniel R."/>
        </authorList>
    </citation>
    <scope>NUCLEOTIDE SEQUENCE [LARGE SCALE GENOMIC DNA]</scope>
    <source>
        <strain evidence="4">ATCC 7906 / DSM 604 / BCRC 14475 / CIP 104303 / KCTC 5404 / NCIMB 10678 / 9a</strain>
    </source>
</reference>
<dbReference type="CDD" id="cd00118">
    <property type="entry name" value="LysM"/>
    <property type="match status" value="1"/>
</dbReference>
<dbReference type="KEGG" id="cad:Curi_c21520"/>
<dbReference type="STRING" id="1128398.Curi_c21520"/>
<dbReference type="Pfam" id="PF01476">
    <property type="entry name" value="LysM"/>
    <property type="match status" value="2"/>
</dbReference>
<dbReference type="GO" id="GO:0008932">
    <property type="term" value="F:lytic endotransglycosylase activity"/>
    <property type="evidence" value="ECO:0007669"/>
    <property type="project" value="TreeGrafter"/>
</dbReference>
<sequence>MRVKKLKKIMAGAIIVQTIGMCSISFAGNYKVEPGDSFWKISQKLNIELDQLMQANNAGESTIIYPGQSIQLPDNNSNFKSDTSSQEVKGESTEGNVYSYIVKKGDSLLGISNSEGISLNNLLALNNLNENSMVNPGYELKIDKTYNSSDDKYGEALDWFKEAQYIVPRGAEFKVTDFYTGRSFMLYRSVGTNHADVEALTAQDTAIIKEIWGGNFSWERRPVIVEINGRRIAASLAPMPHAGDDNVPGGQETSWRSGDYGQGVNLDYIKGNDMHGVIDLHFLNSLGHGNPVLNPDHQRCVKIAAGIN</sequence>
<dbReference type="InterPro" id="IPR018392">
    <property type="entry name" value="LysM"/>
</dbReference>
<dbReference type="eggNOG" id="COG1388">
    <property type="taxonomic scope" value="Bacteria"/>
</dbReference>
<evidence type="ECO:0000259" key="2">
    <source>
        <dbReference type="PROSITE" id="PS51782"/>
    </source>
</evidence>
<proteinExistence type="predicted"/>
<keyword evidence="4" id="KW-1185">Reference proteome</keyword>
<dbReference type="PROSITE" id="PS51782">
    <property type="entry name" value="LYSM"/>
    <property type="match status" value="2"/>
</dbReference>
<feature type="signal peptide" evidence="1">
    <location>
        <begin position="1"/>
        <end position="27"/>
    </location>
</feature>
<dbReference type="Gene3D" id="3.10.350.10">
    <property type="entry name" value="LysM domain"/>
    <property type="match status" value="2"/>
</dbReference>
<dbReference type="SMART" id="SM00257">
    <property type="entry name" value="LysM"/>
    <property type="match status" value="2"/>
</dbReference>
<dbReference type="PANTHER" id="PTHR33734:SF22">
    <property type="entry name" value="MEMBRANE-BOUND LYTIC MUREIN TRANSGLYCOSYLASE D"/>
    <property type="match status" value="1"/>
</dbReference>
<accession>K0B2J0</accession>
<feature type="domain" description="LysM" evidence="2">
    <location>
        <begin position="28"/>
        <end position="72"/>
    </location>
</feature>
<feature type="chain" id="PRO_5003829070" evidence="1">
    <location>
        <begin position="28"/>
        <end position="308"/>
    </location>
</feature>
<dbReference type="EMBL" id="CP003326">
    <property type="protein sequence ID" value="AFS79155.1"/>
    <property type="molecule type" value="Genomic_DNA"/>
</dbReference>
<name>K0B2J0_GOTA9</name>
<gene>
    <name evidence="3" type="ordered locus">Curi_c21520</name>
</gene>
<dbReference type="InterPro" id="IPR036779">
    <property type="entry name" value="LysM_dom_sf"/>
</dbReference>
<dbReference type="HOGENOM" id="CLU_041648_0_0_9"/>
<dbReference type="Proteomes" id="UP000006094">
    <property type="component" value="Chromosome"/>
</dbReference>
<dbReference type="PANTHER" id="PTHR33734">
    <property type="entry name" value="LYSM DOMAIN-CONTAINING GPI-ANCHORED PROTEIN 2"/>
    <property type="match status" value="1"/>
</dbReference>
<evidence type="ECO:0000313" key="3">
    <source>
        <dbReference type="EMBL" id="AFS79155.1"/>
    </source>
</evidence>
<organism evidence="3 4">
    <name type="scientific">Gottschalkia acidurici (strain ATCC 7906 / DSM 604 / BCRC 14475 / CIP 104303 / KCTC 5404 / NCIMB 10678 / 9a)</name>
    <name type="common">Clostridium acidurici</name>
    <dbReference type="NCBI Taxonomy" id="1128398"/>
    <lineage>
        <taxon>Bacteria</taxon>
        <taxon>Bacillati</taxon>
        <taxon>Bacillota</taxon>
        <taxon>Tissierellia</taxon>
        <taxon>Tissierellales</taxon>
        <taxon>Gottschalkiaceae</taxon>
        <taxon>Gottschalkia</taxon>
    </lineage>
</organism>
<dbReference type="AlphaFoldDB" id="K0B2J0"/>
<keyword evidence="1" id="KW-0732">Signal</keyword>
<evidence type="ECO:0000256" key="1">
    <source>
        <dbReference type="SAM" id="SignalP"/>
    </source>
</evidence>
<evidence type="ECO:0000313" key="4">
    <source>
        <dbReference type="Proteomes" id="UP000006094"/>
    </source>
</evidence>